<dbReference type="EMBL" id="FNZR01000008">
    <property type="protein sequence ID" value="SEL66723.1"/>
    <property type="molecule type" value="Genomic_DNA"/>
</dbReference>
<name>A0A1H7S2K0_9SPHI</name>
<evidence type="ECO:0000313" key="3">
    <source>
        <dbReference type="Proteomes" id="UP000198916"/>
    </source>
</evidence>
<accession>A0A1H7S2K0</accession>
<evidence type="ECO:0000313" key="2">
    <source>
        <dbReference type="EMBL" id="SEL66723.1"/>
    </source>
</evidence>
<protein>
    <submittedName>
        <fullName evidence="2">Uncharacterized iron-regulated membrane protein</fullName>
    </submittedName>
</protein>
<dbReference type="RefSeq" id="WP_245747676.1">
    <property type="nucleotide sequence ID" value="NZ_FNZR01000008.1"/>
</dbReference>
<feature type="transmembrane region" description="Helical" evidence="1">
    <location>
        <begin position="20"/>
        <end position="38"/>
    </location>
</feature>
<proteinExistence type="predicted"/>
<reference evidence="3" key="1">
    <citation type="submission" date="2016-10" db="EMBL/GenBank/DDBJ databases">
        <authorList>
            <person name="Varghese N."/>
            <person name="Submissions S."/>
        </authorList>
    </citation>
    <scope>NUCLEOTIDE SEQUENCE [LARGE SCALE GENOMIC DNA]</scope>
    <source>
        <strain evidence="3">Jip14</strain>
    </source>
</reference>
<keyword evidence="3" id="KW-1185">Reference proteome</keyword>
<keyword evidence="1" id="KW-0472">Membrane</keyword>
<gene>
    <name evidence="2" type="ORF">SAMN05421740_10843</name>
</gene>
<keyword evidence="1" id="KW-0812">Transmembrane</keyword>
<dbReference type="STRING" id="332977.SAMN05421740_10843"/>
<evidence type="ECO:0000256" key="1">
    <source>
        <dbReference type="SAM" id="Phobius"/>
    </source>
</evidence>
<feature type="transmembrane region" description="Helical" evidence="1">
    <location>
        <begin position="192"/>
        <end position="215"/>
    </location>
</feature>
<dbReference type="Proteomes" id="UP000198916">
    <property type="component" value="Unassembled WGS sequence"/>
</dbReference>
<dbReference type="PANTHER" id="PTHR34219">
    <property type="entry name" value="IRON-REGULATED INNER MEMBRANE PROTEIN-RELATED"/>
    <property type="match status" value="1"/>
</dbReference>
<dbReference type="PANTHER" id="PTHR34219:SF3">
    <property type="entry name" value="BLL7967 PROTEIN"/>
    <property type="match status" value="1"/>
</dbReference>
<keyword evidence="1" id="KW-1133">Transmembrane helix</keyword>
<sequence>MRIRRSAMAIVSWLHRWLGIVSGMAVLIICITGCILVFEQEINQLLYPWLRVEQQAANDQLPPSEIKARVEQQLPGTEVHSLWYYGLDKSVKISTENNAVVYASPYTAEVLSTVEHEDLFHWIEQGHLYLWFPPAAGRQVVGWSTFVFFVLLITGLVLWYPKRWTKKTVESSFTIRWKARLKRLNYDLHNVLGFYALIIALVMTITGLVMSFPWMRQTVFWMAGGTRVAPPAEVAIPPVAHMATQLDMAQAVDAVWLKVRKEIARHNREAVIVHFPHDEQEPIYACTDMYGGSWRDLLFDQTTLQLLPDSQRPIGEEHISRWLMRANYGLHVGEIGGLTTKVIYFLASLVCASLPITGFYIWWGKRKKRKRKPGKMAIKQSFRTYLKT</sequence>
<dbReference type="InterPro" id="IPR005625">
    <property type="entry name" value="PepSY-ass_TM"/>
</dbReference>
<dbReference type="Pfam" id="PF03929">
    <property type="entry name" value="PepSY_TM"/>
    <property type="match status" value="1"/>
</dbReference>
<organism evidence="2 3">
    <name type="scientific">Parapedobacter koreensis</name>
    <dbReference type="NCBI Taxonomy" id="332977"/>
    <lineage>
        <taxon>Bacteria</taxon>
        <taxon>Pseudomonadati</taxon>
        <taxon>Bacteroidota</taxon>
        <taxon>Sphingobacteriia</taxon>
        <taxon>Sphingobacteriales</taxon>
        <taxon>Sphingobacteriaceae</taxon>
        <taxon>Parapedobacter</taxon>
    </lineage>
</organism>
<feature type="transmembrane region" description="Helical" evidence="1">
    <location>
        <begin position="140"/>
        <end position="160"/>
    </location>
</feature>
<dbReference type="AlphaFoldDB" id="A0A1H7S2K0"/>
<feature type="transmembrane region" description="Helical" evidence="1">
    <location>
        <begin position="342"/>
        <end position="363"/>
    </location>
</feature>